<dbReference type="Pfam" id="PF00271">
    <property type="entry name" value="Helicase_C"/>
    <property type="match status" value="1"/>
</dbReference>
<dbReference type="CDD" id="cd18787">
    <property type="entry name" value="SF2_C_DEAD"/>
    <property type="match status" value="1"/>
</dbReference>
<dbReference type="PROSITE" id="PS51192">
    <property type="entry name" value="HELICASE_ATP_BIND_1"/>
    <property type="match status" value="1"/>
</dbReference>
<keyword evidence="5" id="KW-0067">ATP-binding</keyword>
<keyword evidence="4" id="KW-0347">Helicase</keyword>
<evidence type="ECO:0000256" key="9">
    <source>
        <dbReference type="SAM" id="MobiDB-lite"/>
    </source>
</evidence>
<dbReference type="InterPro" id="IPR014001">
    <property type="entry name" value="Helicase_ATP-bd"/>
</dbReference>
<evidence type="ECO:0000313" key="13">
    <source>
        <dbReference type="Proteomes" id="UP001153620"/>
    </source>
</evidence>
<evidence type="ECO:0000256" key="7">
    <source>
        <dbReference type="ARBA" id="ARBA00024355"/>
    </source>
</evidence>
<dbReference type="GO" id="GO:0005524">
    <property type="term" value="F:ATP binding"/>
    <property type="evidence" value="ECO:0007669"/>
    <property type="project" value="UniProtKB-KW"/>
</dbReference>
<evidence type="ECO:0000256" key="1">
    <source>
        <dbReference type="ARBA" id="ARBA00012552"/>
    </source>
</evidence>
<gene>
    <name evidence="12" type="ORF">CHIRRI_LOCUS650</name>
</gene>
<sequence>MMDIFKSLTLGVKFTKNKSKRELPKEIKQEESDVEIQEINPKVKRKKLSAEYVKQKENERVNKIRKENHINVKGDNEKETPIESFDELFSRFTIDETLKSNLLSLNYKKPSVVQMQVVPLMLRKKQVKVCAQTGSGKTLAFIIPLIQNLIEMRNKNPKSDEILAVILLPTRELAQQILSVATRMCQETSIRTNIVTSTNESHMSSFHKKKTSILISTPLKLVHFIKNSKISLKSVEWIVIDEVDKFFEESNQTFQQDLEVIFTECSNPDRKFALFSATTTKTMTAWVHEKLSSGFVTVNISPNMPVSSVEQELRYVGTESSKLMELREIIRQGIQPPILIFVQSKDRAKQLFSELMYDGLNIDIIHSDRTGKERNEIYKKFREGKIWILICTELMSRGIDFQNVSLVVNFDLPTSLISYVHKIGRAGRANKKGKAITFYTNDDNKIGLLRDVAKLIKSSGSQVEPFLLQLKKSSKKERDALLKRAPKRKNISTQIDSKSKKKLNKKKKKVPKVEDKDSDED</sequence>
<dbReference type="SMART" id="SM00487">
    <property type="entry name" value="DEXDc"/>
    <property type="match status" value="1"/>
</dbReference>
<keyword evidence="2" id="KW-0547">Nucleotide-binding</keyword>
<dbReference type="PANTHER" id="PTHR47959">
    <property type="entry name" value="ATP-DEPENDENT RNA HELICASE RHLE-RELATED"/>
    <property type="match status" value="1"/>
</dbReference>
<accession>A0A9N9WJD5</accession>
<dbReference type="EMBL" id="OU895877">
    <property type="protein sequence ID" value="CAG9797661.1"/>
    <property type="molecule type" value="Genomic_DNA"/>
</dbReference>
<proteinExistence type="inferred from homology"/>
<dbReference type="InterPro" id="IPR011545">
    <property type="entry name" value="DEAD/DEAH_box_helicase_dom"/>
</dbReference>
<dbReference type="PROSITE" id="PS51194">
    <property type="entry name" value="HELICASE_CTER"/>
    <property type="match status" value="1"/>
</dbReference>
<dbReference type="OrthoDB" id="360161at2759"/>
<name>A0A9N9WJD5_9DIPT</name>
<feature type="region of interest" description="Disordered" evidence="9">
    <location>
        <begin position="478"/>
        <end position="521"/>
    </location>
</feature>
<reference evidence="12" key="1">
    <citation type="submission" date="2022-01" db="EMBL/GenBank/DDBJ databases">
        <authorList>
            <person name="King R."/>
        </authorList>
    </citation>
    <scope>NUCLEOTIDE SEQUENCE</scope>
</reference>
<keyword evidence="13" id="KW-1185">Reference proteome</keyword>
<dbReference type="SUPFAM" id="SSF52540">
    <property type="entry name" value="P-loop containing nucleoside triphosphate hydrolases"/>
    <property type="match status" value="1"/>
</dbReference>
<dbReference type="InterPro" id="IPR050079">
    <property type="entry name" value="DEAD_box_RNA_helicase"/>
</dbReference>
<keyword evidence="6" id="KW-0694">RNA-binding</keyword>
<dbReference type="AlphaFoldDB" id="A0A9N9WJD5"/>
<dbReference type="GO" id="GO:0003724">
    <property type="term" value="F:RNA helicase activity"/>
    <property type="evidence" value="ECO:0007669"/>
    <property type="project" value="UniProtKB-EC"/>
</dbReference>
<keyword evidence="3" id="KW-0378">Hydrolase</keyword>
<dbReference type="InterPro" id="IPR027417">
    <property type="entry name" value="P-loop_NTPase"/>
</dbReference>
<evidence type="ECO:0000256" key="4">
    <source>
        <dbReference type="ARBA" id="ARBA00022806"/>
    </source>
</evidence>
<dbReference type="InterPro" id="IPR001650">
    <property type="entry name" value="Helicase_C-like"/>
</dbReference>
<dbReference type="Pfam" id="PF00270">
    <property type="entry name" value="DEAD"/>
    <property type="match status" value="1"/>
</dbReference>
<reference evidence="12" key="2">
    <citation type="submission" date="2022-10" db="EMBL/GenBank/DDBJ databases">
        <authorList>
            <consortium name="ENA_rothamsted_submissions"/>
            <consortium name="culmorum"/>
            <person name="King R."/>
        </authorList>
    </citation>
    <scope>NUCLEOTIDE SEQUENCE</scope>
</reference>
<organism evidence="12 13">
    <name type="scientific">Chironomus riparius</name>
    <dbReference type="NCBI Taxonomy" id="315576"/>
    <lineage>
        <taxon>Eukaryota</taxon>
        <taxon>Metazoa</taxon>
        <taxon>Ecdysozoa</taxon>
        <taxon>Arthropoda</taxon>
        <taxon>Hexapoda</taxon>
        <taxon>Insecta</taxon>
        <taxon>Pterygota</taxon>
        <taxon>Neoptera</taxon>
        <taxon>Endopterygota</taxon>
        <taxon>Diptera</taxon>
        <taxon>Nematocera</taxon>
        <taxon>Chironomoidea</taxon>
        <taxon>Chironomidae</taxon>
        <taxon>Chironominae</taxon>
        <taxon>Chironomus</taxon>
    </lineage>
</organism>
<dbReference type="GO" id="GO:0003723">
    <property type="term" value="F:RNA binding"/>
    <property type="evidence" value="ECO:0007669"/>
    <property type="project" value="UniProtKB-KW"/>
</dbReference>
<feature type="domain" description="Helicase ATP-binding" evidence="10">
    <location>
        <begin position="118"/>
        <end position="297"/>
    </location>
</feature>
<feature type="domain" description="Helicase C-terminal" evidence="11">
    <location>
        <begin position="308"/>
        <end position="474"/>
    </location>
</feature>
<comment type="similarity">
    <text evidence="7">Belongs to the DEAD box helicase family. DDX52/ROK1 subfamily.</text>
</comment>
<evidence type="ECO:0000259" key="10">
    <source>
        <dbReference type="PROSITE" id="PS51192"/>
    </source>
</evidence>
<dbReference type="Gene3D" id="3.40.50.300">
    <property type="entry name" value="P-loop containing nucleotide triphosphate hydrolases"/>
    <property type="match status" value="2"/>
</dbReference>
<feature type="compositionally biased region" description="Basic residues" evidence="9">
    <location>
        <begin position="499"/>
        <end position="510"/>
    </location>
</feature>
<evidence type="ECO:0000256" key="3">
    <source>
        <dbReference type="ARBA" id="ARBA00022801"/>
    </source>
</evidence>
<dbReference type="PANTHER" id="PTHR47959:SF15">
    <property type="entry name" value="RNA HELICASE"/>
    <property type="match status" value="1"/>
</dbReference>
<evidence type="ECO:0000256" key="2">
    <source>
        <dbReference type="ARBA" id="ARBA00022741"/>
    </source>
</evidence>
<evidence type="ECO:0000256" key="5">
    <source>
        <dbReference type="ARBA" id="ARBA00022840"/>
    </source>
</evidence>
<dbReference type="EC" id="3.6.4.13" evidence="1"/>
<dbReference type="GO" id="GO:0005829">
    <property type="term" value="C:cytosol"/>
    <property type="evidence" value="ECO:0007669"/>
    <property type="project" value="TreeGrafter"/>
</dbReference>
<evidence type="ECO:0000256" key="8">
    <source>
        <dbReference type="ARBA" id="ARBA00047984"/>
    </source>
</evidence>
<evidence type="ECO:0000313" key="12">
    <source>
        <dbReference type="EMBL" id="CAG9797661.1"/>
    </source>
</evidence>
<protein>
    <recommendedName>
        <fullName evidence="1">RNA helicase</fullName>
        <ecNumber evidence="1">3.6.4.13</ecNumber>
    </recommendedName>
</protein>
<evidence type="ECO:0000259" key="11">
    <source>
        <dbReference type="PROSITE" id="PS51194"/>
    </source>
</evidence>
<dbReference type="GO" id="GO:0016787">
    <property type="term" value="F:hydrolase activity"/>
    <property type="evidence" value="ECO:0007669"/>
    <property type="project" value="UniProtKB-KW"/>
</dbReference>
<evidence type="ECO:0000256" key="6">
    <source>
        <dbReference type="ARBA" id="ARBA00022884"/>
    </source>
</evidence>
<dbReference type="SMART" id="SM00490">
    <property type="entry name" value="HELICc"/>
    <property type="match status" value="1"/>
</dbReference>
<comment type="catalytic activity">
    <reaction evidence="8">
        <text>ATP + H2O = ADP + phosphate + H(+)</text>
        <dbReference type="Rhea" id="RHEA:13065"/>
        <dbReference type="ChEBI" id="CHEBI:15377"/>
        <dbReference type="ChEBI" id="CHEBI:15378"/>
        <dbReference type="ChEBI" id="CHEBI:30616"/>
        <dbReference type="ChEBI" id="CHEBI:43474"/>
        <dbReference type="ChEBI" id="CHEBI:456216"/>
        <dbReference type="EC" id="3.6.4.13"/>
    </reaction>
</comment>
<dbReference type="Proteomes" id="UP001153620">
    <property type="component" value="Chromosome 1"/>
</dbReference>